<sequence length="229" mass="25027">MNKFPLYELRAVDKDFVGPGEQVSVLRQLTLSIQAGESIAIVGSSGSGKSTLLHLLGTLESPSAGEIFFEGQNLTKLDEAGKAAFRNRELGFVFQFHHLLPEFSALENVAMPGIISGMKRHDALEHAREVLAQVGLEAGHNRRVSTLSGGERQRAAIARALFLKPKVLLADEPTGSLDEQNGDRIGDLLIELNCDLGMTVVVVTHNDVLARKMNRRLELRSGELYEQAD</sequence>
<dbReference type="STRING" id="1121442.SAMN02745702_02114"/>
<dbReference type="PROSITE" id="PS00211">
    <property type="entry name" value="ABC_TRANSPORTER_1"/>
    <property type="match status" value="1"/>
</dbReference>
<dbReference type="GO" id="GO:0022857">
    <property type="term" value="F:transmembrane transporter activity"/>
    <property type="evidence" value="ECO:0007669"/>
    <property type="project" value="TreeGrafter"/>
</dbReference>
<evidence type="ECO:0000256" key="1">
    <source>
        <dbReference type="ARBA" id="ARBA00022448"/>
    </source>
</evidence>
<keyword evidence="6" id="KW-0449">Lipoprotein</keyword>
<reference evidence="6 7" key="1">
    <citation type="submission" date="2017-02" db="EMBL/GenBank/DDBJ databases">
        <authorList>
            <person name="Peterson S.W."/>
        </authorList>
    </citation>
    <scope>NUCLEOTIDE SEQUENCE [LARGE SCALE GENOMIC DNA]</scope>
    <source>
        <strain evidence="6 7">DSM 18034</strain>
    </source>
</reference>
<keyword evidence="7" id="KW-1185">Reference proteome</keyword>
<keyword evidence="3 6" id="KW-0067">ATP-binding</keyword>
<dbReference type="FunFam" id="3.40.50.300:FF:000032">
    <property type="entry name" value="Export ABC transporter ATP-binding protein"/>
    <property type="match status" value="1"/>
</dbReference>
<dbReference type="PROSITE" id="PS50893">
    <property type="entry name" value="ABC_TRANSPORTER_2"/>
    <property type="match status" value="1"/>
</dbReference>
<feature type="domain" description="ABC transporter" evidence="5">
    <location>
        <begin position="9"/>
        <end position="229"/>
    </location>
</feature>
<dbReference type="GO" id="GO:0005524">
    <property type="term" value="F:ATP binding"/>
    <property type="evidence" value="ECO:0007669"/>
    <property type="project" value="UniProtKB-KW"/>
</dbReference>
<dbReference type="Pfam" id="PF00005">
    <property type="entry name" value="ABC_tran"/>
    <property type="match status" value="1"/>
</dbReference>
<dbReference type="GO" id="GO:0016887">
    <property type="term" value="F:ATP hydrolysis activity"/>
    <property type="evidence" value="ECO:0007669"/>
    <property type="project" value="InterPro"/>
</dbReference>
<organism evidence="6 7">
    <name type="scientific">Desulfobaculum bizertense DSM 18034</name>
    <dbReference type="NCBI Taxonomy" id="1121442"/>
    <lineage>
        <taxon>Bacteria</taxon>
        <taxon>Pseudomonadati</taxon>
        <taxon>Thermodesulfobacteriota</taxon>
        <taxon>Desulfovibrionia</taxon>
        <taxon>Desulfovibrionales</taxon>
        <taxon>Desulfovibrionaceae</taxon>
        <taxon>Desulfobaculum</taxon>
    </lineage>
</organism>
<dbReference type="RefSeq" id="WP_078685404.1">
    <property type="nucleotide sequence ID" value="NZ_FUYA01000007.1"/>
</dbReference>
<gene>
    <name evidence="6" type="ORF">SAMN02745702_02114</name>
</gene>
<keyword evidence="2" id="KW-0547">Nucleotide-binding</keyword>
<dbReference type="PANTHER" id="PTHR24220">
    <property type="entry name" value="IMPORT ATP-BINDING PROTEIN"/>
    <property type="match status" value="1"/>
</dbReference>
<name>A0A1T4WED2_9BACT</name>
<dbReference type="InterPro" id="IPR003439">
    <property type="entry name" value="ABC_transporter-like_ATP-bd"/>
</dbReference>
<protein>
    <submittedName>
        <fullName evidence="6">Lipoprotein-releasing system ATP-binding protein</fullName>
    </submittedName>
</protein>
<dbReference type="InterPro" id="IPR027417">
    <property type="entry name" value="P-loop_NTPase"/>
</dbReference>
<accession>A0A1T4WED2</accession>
<dbReference type="OrthoDB" id="9809450at2"/>
<keyword evidence="1" id="KW-0813">Transport</keyword>
<comment type="similarity">
    <text evidence="4">Belongs to the ABC transporter superfamily. Macrolide exporter (TC 3.A.1.122) family.</text>
</comment>
<dbReference type="GO" id="GO:0098796">
    <property type="term" value="C:membrane protein complex"/>
    <property type="evidence" value="ECO:0007669"/>
    <property type="project" value="UniProtKB-ARBA"/>
</dbReference>
<dbReference type="AlphaFoldDB" id="A0A1T4WED2"/>
<dbReference type="InterPro" id="IPR015854">
    <property type="entry name" value="ABC_transpr_LolD-like"/>
</dbReference>
<dbReference type="Proteomes" id="UP000189733">
    <property type="component" value="Unassembled WGS sequence"/>
</dbReference>
<dbReference type="SUPFAM" id="SSF52540">
    <property type="entry name" value="P-loop containing nucleoside triphosphate hydrolases"/>
    <property type="match status" value="1"/>
</dbReference>
<evidence type="ECO:0000256" key="3">
    <source>
        <dbReference type="ARBA" id="ARBA00022840"/>
    </source>
</evidence>
<dbReference type="GO" id="GO:0005886">
    <property type="term" value="C:plasma membrane"/>
    <property type="evidence" value="ECO:0007669"/>
    <property type="project" value="TreeGrafter"/>
</dbReference>
<evidence type="ECO:0000259" key="5">
    <source>
        <dbReference type="PROSITE" id="PS50893"/>
    </source>
</evidence>
<proteinExistence type="inferred from homology"/>
<evidence type="ECO:0000313" key="7">
    <source>
        <dbReference type="Proteomes" id="UP000189733"/>
    </source>
</evidence>
<evidence type="ECO:0000256" key="2">
    <source>
        <dbReference type="ARBA" id="ARBA00022741"/>
    </source>
</evidence>
<dbReference type="InterPro" id="IPR017911">
    <property type="entry name" value="MacB-like_ATP-bd"/>
</dbReference>
<dbReference type="InterPro" id="IPR003593">
    <property type="entry name" value="AAA+_ATPase"/>
</dbReference>
<evidence type="ECO:0000256" key="4">
    <source>
        <dbReference type="ARBA" id="ARBA00038388"/>
    </source>
</evidence>
<dbReference type="InterPro" id="IPR017871">
    <property type="entry name" value="ABC_transporter-like_CS"/>
</dbReference>
<evidence type="ECO:0000313" key="6">
    <source>
        <dbReference type="EMBL" id="SKA75682.1"/>
    </source>
</evidence>
<dbReference type="EMBL" id="FUYA01000007">
    <property type="protein sequence ID" value="SKA75682.1"/>
    <property type="molecule type" value="Genomic_DNA"/>
</dbReference>
<dbReference type="Gene3D" id="3.40.50.300">
    <property type="entry name" value="P-loop containing nucleotide triphosphate hydrolases"/>
    <property type="match status" value="1"/>
</dbReference>
<dbReference type="SMART" id="SM00382">
    <property type="entry name" value="AAA"/>
    <property type="match status" value="1"/>
</dbReference>
<dbReference type="PANTHER" id="PTHR24220:SF689">
    <property type="entry name" value="LIPOPROTEIN-RELEASING SYSTEM ATP-BINDING PROTEIN LOLD"/>
    <property type="match status" value="1"/>
</dbReference>
<dbReference type="CDD" id="cd03255">
    <property type="entry name" value="ABC_MJ0796_LolCDE_FtsE"/>
    <property type="match status" value="1"/>
</dbReference>